<dbReference type="InterPro" id="IPR011421">
    <property type="entry name" value="BCNT-C"/>
</dbReference>
<evidence type="ECO:0000256" key="3">
    <source>
        <dbReference type="ARBA" id="ARBA00025222"/>
    </source>
</evidence>
<feature type="region of interest" description="Disordered" evidence="4">
    <location>
        <begin position="1"/>
        <end position="96"/>
    </location>
</feature>
<name>A0AAV5RW04_MAUHU</name>
<dbReference type="PANTHER" id="PTHR48407">
    <property type="entry name" value="CRANIOFACIAL DEVELOPMENT PROTEIN 1"/>
    <property type="match status" value="1"/>
</dbReference>
<feature type="compositionally biased region" description="Acidic residues" evidence="4">
    <location>
        <begin position="16"/>
        <end position="28"/>
    </location>
</feature>
<dbReference type="InterPro" id="IPR027124">
    <property type="entry name" value="Swc5/CFDP1/2"/>
</dbReference>
<evidence type="ECO:0000256" key="1">
    <source>
        <dbReference type="ARBA" id="ARBA00010465"/>
    </source>
</evidence>
<feature type="domain" description="BCNT-C" evidence="5">
    <location>
        <begin position="209"/>
        <end position="286"/>
    </location>
</feature>
<proteinExistence type="inferred from homology"/>
<evidence type="ECO:0000256" key="4">
    <source>
        <dbReference type="SAM" id="MobiDB-lite"/>
    </source>
</evidence>
<comment type="similarity">
    <text evidence="1">Belongs to the SWC5 family.</text>
</comment>
<dbReference type="PROSITE" id="PS51279">
    <property type="entry name" value="BCNT_C"/>
    <property type="match status" value="1"/>
</dbReference>
<feature type="compositionally biased region" description="Acidic residues" evidence="4">
    <location>
        <begin position="40"/>
        <end position="51"/>
    </location>
</feature>
<dbReference type="PANTHER" id="PTHR48407:SF1">
    <property type="entry name" value="CRANIOFACIAL DEVELOPMENT PROTEIN 1"/>
    <property type="match status" value="1"/>
</dbReference>
<organism evidence="6 7">
    <name type="scientific">Maudiozyma humilis</name>
    <name type="common">Sour dough yeast</name>
    <name type="synonym">Kazachstania humilis</name>
    <dbReference type="NCBI Taxonomy" id="51915"/>
    <lineage>
        <taxon>Eukaryota</taxon>
        <taxon>Fungi</taxon>
        <taxon>Dikarya</taxon>
        <taxon>Ascomycota</taxon>
        <taxon>Saccharomycotina</taxon>
        <taxon>Saccharomycetes</taxon>
        <taxon>Saccharomycetales</taxon>
        <taxon>Saccharomycetaceae</taxon>
        <taxon>Maudiozyma</taxon>
    </lineage>
</organism>
<keyword evidence="7" id="KW-1185">Reference proteome</keyword>
<comment type="function">
    <text evidence="3">Component of the SWR1 complex which mediates the ATP-dependent exchange of histone H2A for the H2A variant HZT1 leading to transcriptional regulation of selected genes by chromatin remodeling. Involved in chromosome stability.</text>
</comment>
<feature type="compositionally biased region" description="Basic and acidic residues" evidence="4">
    <location>
        <begin position="1"/>
        <end position="15"/>
    </location>
</feature>
<dbReference type="GO" id="GO:0000812">
    <property type="term" value="C:Swr1 complex"/>
    <property type="evidence" value="ECO:0007669"/>
    <property type="project" value="TreeGrafter"/>
</dbReference>
<gene>
    <name evidence="6" type="ORF">DAKH74_023810</name>
</gene>
<evidence type="ECO:0000256" key="2">
    <source>
        <dbReference type="ARBA" id="ARBA00019138"/>
    </source>
</evidence>
<evidence type="ECO:0000313" key="7">
    <source>
        <dbReference type="Proteomes" id="UP001377567"/>
    </source>
</evidence>
<protein>
    <recommendedName>
        <fullName evidence="2">SWR1-complex protein 5</fullName>
    </recommendedName>
</protein>
<dbReference type="EMBL" id="BTGD01000006">
    <property type="protein sequence ID" value="GMM55765.1"/>
    <property type="molecule type" value="Genomic_DNA"/>
</dbReference>
<accession>A0AAV5RW04</accession>
<dbReference type="Pfam" id="PF07572">
    <property type="entry name" value="BCNT"/>
    <property type="match status" value="1"/>
</dbReference>
<comment type="caution">
    <text evidence="6">The sequence shown here is derived from an EMBL/GenBank/DDBJ whole genome shotgun (WGS) entry which is preliminary data.</text>
</comment>
<dbReference type="Proteomes" id="UP001377567">
    <property type="component" value="Unassembled WGS sequence"/>
</dbReference>
<evidence type="ECO:0000313" key="6">
    <source>
        <dbReference type="EMBL" id="GMM55765.1"/>
    </source>
</evidence>
<reference evidence="6 7" key="1">
    <citation type="journal article" date="2023" name="Elife">
        <title>Identification of key yeast species and microbe-microbe interactions impacting larval growth of Drosophila in the wild.</title>
        <authorList>
            <person name="Mure A."/>
            <person name="Sugiura Y."/>
            <person name="Maeda R."/>
            <person name="Honda K."/>
            <person name="Sakurai N."/>
            <person name="Takahashi Y."/>
            <person name="Watada M."/>
            <person name="Katoh T."/>
            <person name="Gotoh A."/>
            <person name="Gotoh Y."/>
            <person name="Taniguchi I."/>
            <person name="Nakamura K."/>
            <person name="Hayashi T."/>
            <person name="Katayama T."/>
            <person name="Uemura T."/>
            <person name="Hattori Y."/>
        </authorList>
    </citation>
    <scope>NUCLEOTIDE SEQUENCE [LARGE SCALE GENOMIC DNA]</scope>
    <source>
        <strain evidence="6 7">KH-74</strain>
    </source>
</reference>
<evidence type="ECO:0000259" key="5">
    <source>
        <dbReference type="PROSITE" id="PS51279"/>
    </source>
</evidence>
<feature type="compositionally biased region" description="Basic and acidic residues" evidence="4">
    <location>
        <begin position="29"/>
        <end position="39"/>
    </location>
</feature>
<sequence>MIGDSHEPTAEKPVDSEEDYNEEEDEDFDPTKTERHADDDVSSDSDEETEDRDVPSKSKEGPNYSNIESETGGLVKTRRARQVEEEANRKRKYNSLKEGSISTNAISTWEDMMKESSARLSRHVGSNRSVISDAVEEPQTDLKQEQITIERTYKFAGETIHEKKTVPKFSAEGQEYIKNLKFKGNAATVNSTSEPNEDTASRLNLRRPLKREPILEKIISGSIKPKLTTLEKSKLDWVNYVDKEGITDELALHNRDGYLAKQDFLDRVESHKDKKYKAFRKTQLAMQLQEQQR</sequence>
<dbReference type="AlphaFoldDB" id="A0AAV5RW04"/>